<dbReference type="EMBL" id="JAPIVE010000001">
    <property type="protein sequence ID" value="MCX2522977.1"/>
    <property type="molecule type" value="Genomic_DNA"/>
</dbReference>
<dbReference type="RefSeq" id="WP_250936313.1">
    <property type="nucleotide sequence ID" value="NZ_JAMLJK010000001.1"/>
</dbReference>
<gene>
    <name evidence="2" type="ORF">OQ287_01855</name>
</gene>
<evidence type="ECO:0000256" key="1">
    <source>
        <dbReference type="SAM" id="Phobius"/>
    </source>
</evidence>
<name>A0AA41ZCV0_9GAMM</name>
<comment type="caution">
    <text evidence="2">The sequence shown here is derived from an EMBL/GenBank/DDBJ whole genome shotgun (WGS) entry which is preliminary data.</text>
</comment>
<dbReference type="AlphaFoldDB" id="A0AA41ZCV0"/>
<keyword evidence="3" id="KW-1185">Reference proteome</keyword>
<evidence type="ECO:0000313" key="2">
    <source>
        <dbReference type="EMBL" id="MCX2522977.1"/>
    </source>
</evidence>
<evidence type="ECO:0000313" key="3">
    <source>
        <dbReference type="Proteomes" id="UP001165678"/>
    </source>
</evidence>
<sequence>MIKNFPGALLGIPVGGIAWLATNNMLIGVGVGIAVGIGWDVWRQRGDDDKDESSR</sequence>
<feature type="transmembrane region" description="Helical" evidence="1">
    <location>
        <begin position="20"/>
        <end position="42"/>
    </location>
</feature>
<accession>A0AA41ZCV0</accession>
<protein>
    <submittedName>
        <fullName evidence="2">Uncharacterized protein</fullName>
    </submittedName>
</protein>
<keyword evidence="1" id="KW-0812">Transmembrane</keyword>
<keyword evidence="1" id="KW-0472">Membrane</keyword>
<keyword evidence="1" id="KW-1133">Transmembrane helix</keyword>
<dbReference type="Proteomes" id="UP001165678">
    <property type="component" value="Unassembled WGS sequence"/>
</dbReference>
<organism evidence="2 3">
    <name type="scientific">Larsenimonas rhizosphaerae</name>
    <dbReference type="NCBI Taxonomy" id="2944682"/>
    <lineage>
        <taxon>Bacteria</taxon>
        <taxon>Pseudomonadati</taxon>
        <taxon>Pseudomonadota</taxon>
        <taxon>Gammaproteobacteria</taxon>
        <taxon>Oceanospirillales</taxon>
        <taxon>Halomonadaceae</taxon>
        <taxon>Larsenimonas</taxon>
    </lineage>
</organism>
<proteinExistence type="predicted"/>
<reference evidence="2" key="1">
    <citation type="submission" date="2022-11" db="EMBL/GenBank/DDBJ databases">
        <title>Larsenimonas rhizosphaerae sp. nov., isolated from a tidal mudflat.</title>
        <authorList>
            <person name="Lee S.D."/>
            <person name="Kim I.S."/>
        </authorList>
    </citation>
    <scope>NUCLEOTIDE SEQUENCE</scope>
    <source>
        <strain evidence="2">GH2-1</strain>
    </source>
</reference>